<gene>
    <name evidence="1" type="ORF">GMARGA_LOCUS23345</name>
</gene>
<reference evidence="1 2" key="1">
    <citation type="submission" date="2021-06" db="EMBL/GenBank/DDBJ databases">
        <authorList>
            <person name="Kallberg Y."/>
            <person name="Tangrot J."/>
            <person name="Rosling A."/>
        </authorList>
    </citation>
    <scope>NUCLEOTIDE SEQUENCE [LARGE SCALE GENOMIC DNA]</scope>
    <source>
        <strain evidence="1 2">120-4 pot B 10/14</strain>
    </source>
</reference>
<dbReference type="EMBL" id="CAJVQB010023520">
    <property type="protein sequence ID" value="CAG8802086.1"/>
    <property type="molecule type" value="Genomic_DNA"/>
</dbReference>
<dbReference type="Proteomes" id="UP000789901">
    <property type="component" value="Unassembled WGS sequence"/>
</dbReference>
<evidence type="ECO:0000313" key="1">
    <source>
        <dbReference type="EMBL" id="CAG8802086.1"/>
    </source>
</evidence>
<proteinExistence type="predicted"/>
<accession>A0ABN7VXB9</accession>
<organism evidence="1 2">
    <name type="scientific">Gigaspora margarita</name>
    <dbReference type="NCBI Taxonomy" id="4874"/>
    <lineage>
        <taxon>Eukaryota</taxon>
        <taxon>Fungi</taxon>
        <taxon>Fungi incertae sedis</taxon>
        <taxon>Mucoromycota</taxon>
        <taxon>Glomeromycotina</taxon>
        <taxon>Glomeromycetes</taxon>
        <taxon>Diversisporales</taxon>
        <taxon>Gigasporaceae</taxon>
        <taxon>Gigaspora</taxon>
    </lineage>
</organism>
<keyword evidence="2" id="KW-1185">Reference proteome</keyword>
<sequence length="554" mass="63685">KKIAELAITNHIKKGKKTSLALSITIALSSKSTNIYITPEIKHVESLNNKFETPEIVKLLDDESGLPIDEPDISPDLPANDELKSSNVEKAIQKLLHEGYKYTKDLSQYLEEVPLIDIGEYGTIYSLVNFYHSALIPPLSILARRGDIYRRCPITMTSVVEGGMIEGSCRIVVTKPLKSSEEEIIIEITKRILQNRYGFSEGQVDDLFSVQKNVQPKSKTIHKVPQETIGEMVHQLLWDKLSIWDIRAEAYALALSAKNANAGSSRLSQLRRELRNLDFTGEVNKIQRDNQKKAKANHIDYPDHFILESVKERLDSYNTSTVPDIQALADVMIMLCIRPTELITLRITNAGVTGYAKNRGRMGNPGKPGVKWFNRFLKEYGLIPKYLRKLGAVYSAVVHKAKNPGHIITIAGECLRHSPNNHTSPVQNYVVVNYRKRGQKPEEARPFRLYDDVGYEINSRNYWENFMFRIKNNLTNYKQIDNDSEYRDFKVQLALYKENHASLIIQRTYRLWRRQINSAKIIQHAVIKWLYRVNGPFIRHAQDRYYQNANKLEN</sequence>
<evidence type="ECO:0000313" key="2">
    <source>
        <dbReference type="Proteomes" id="UP000789901"/>
    </source>
</evidence>
<comment type="caution">
    <text evidence="1">The sequence shown here is derived from an EMBL/GenBank/DDBJ whole genome shotgun (WGS) entry which is preliminary data.</text>
</comment>
<protein>
    <submittedName>
        <fullName evidence="1">29213_t:CDS:1</fullName>
    </submittedName>
</protein>
<name>A0ABN7VXB9_GIGMA</name>
<feature type="non-terminal residue" evidence="1">
    <location>
        <position position="1"/>
    </location>
</feature>